<reference evidence="2" key="2">
    <citation type="submission" date="2015-01" db="EMBL/GenBank/DDBJ databases">
        <title>Evolutionary Origins and Diversification of the Mycorrhizal Mutualists.</title>
        <authorList>
            <consortium name="DOE Joint Genome Institute"/>
            <consortium name="Mycorrhizal Genomics Consortium"/>
            <person name="Kohler A."/>
            <person name="Kuo A."/>
            <person name="Nagy L.G."/>
            <person name="Floudas D."/>
            <person name="Copeland A."/>
            <person name="Barry K.W."/>
            <person name="Cichocki N."/>
            <person name="Veneault-Fourrey C."/>
            <person name="LaButti K."/>
            <person name="Lindquist E.A."/>
            <person name="Lipzen A."/>
            <person name="Lundell T."/>
            <person name="Morin E."/>
            <person name="Murat C."/>
            <person name="Riley R."/>
            <person name="Ohm R."/>
            <person name="Sun H."/>
            <person name="Tunlid A."/>
            <person name="Henrissat B."/>
            <person name="Grigoriev I.V."/>
            <person name="Hibbett D.S."/>
            <person name="Martin F."/>
        </authorList>
    </citation>
    <scope>NUCLEOTIDE SEQUENCE [LARGE SCALE GENOMIC DNA]</scope>
    <source>
        <strain evidence="2">441</strain>
    </source>
</reference>
<dbReference type="Proteomes" id="UP000054018">
    <property type="component" value="Unassembled WGS sequence"/>
</dbReference>
<dbReference type="EMBL" id="KN833934">
    <property type="protein sequence ID" value="KIK14517.1"/>
    <property type="molecule type" value="Genomic_DNA"/>
</dbReference>
<protein>
    <submittedName>
        <fullName evidence="1">Uncharacterized protein</fullName>
    </submittedName>
</protein>
<evidence type="ECO:0000313" key="1">
    <source>
        <dbReference type="EMBL" id="KIK14517.1"/>
    </source>
</evidence>
<organism evidence="1 2">
    <name type="scientific">Pisolithus microcarpus 441</name>
    <dbReference type="NCBI Taxonomy" id="765257"/>
    <lineage>
        <taxon>Eukaryota</taxon>
        <taxon>Fungi</taxon>
        <taxon>Dikarya</taxon>
        <taxon>Basidiomycota</taxon>
        <taxon>Agaricomycotina</taxon>
        <taxon>Agaricomycetes</taxon>
        <taxon>Agaricomycetidae</taxon>
        <taxon>Boletales</taxon>
        <taxon>Sclerodermatineae</taxon>
        <taxon>Pisolithaceae</taxon>
        <taxon>Pisolithus</taxon>
    </lineage>
</organism>
<dbReference type="AlphaFoldDB" id="A0A0C9YWL1"/>
<keyword evidence="2" id="KW-1185">Reference proteome</keyword>
<sequence length="55" mass="6117">MLRRALSPVAFPDCPLLDLCGGVQLRCSRLSCLVLQLAWDLHGSRVSWLVLVNKP</sequence>
<reference evidence="1 2" key="1">
    <citation type="submission" date="2014-04" db="EMBL/GenBank/DDBJ databases">
        <authorList>
            <consortium name="DOE Joint Genome Institute"/>
            <person name="Kuo A."/>
            <person name="Kohler A."/>
            <person name="Costa M.D."/>
            <person name="Nagy L.G."/>
            <person name="Floudas D."/>
            <person name="Copeland A."/>
            <person name="Barry K.W."/>
            <person name="Cichocki N."/>
            <person name="Veneault-Fourrey C."/>
            <person name="LaButti K."/>
            <person name="Lindquist E.A."/>
            <person name="Lipzen A."/>
            <person name="Lundell T."/>
            <person name="Morin E."/>
            <person name="Murat C."/>
            <person name="Sun H."/>
            <person name="Tunlid A."/>
            <person name="Henrissat B."/>
            <person name="Grigoriev I.V."/>
            <person name="Hibbett D.S."/>
            <person name="Martin F."/>
            <person name="Nordberg H.P."/>
            <person name="Cantor M.N."/>
            <person name="Hua S.X."/>
        </authorList>
    </citation>
    <scope>NUCLEOTIDE SEQUENCE [LARGE SCALE GENOMIC DNA]</scope>
    <source>
        <strain evidence="1 2">441</strain>
    </source>
</reference>
<dbReference type="HOGENOM" id="CLU_3033286_0_0_1"/>
<gene>
    <name evidence="1" type="ORF">PISMIDRAFT_350128</name>
</gene>
<proteinExistence type="predicted"/>
<evidence type="ECO:0000313" key="2">
    <source>
        <dbReference type="Proteomes" id="UP000054018"/>
    </source>
</evidence>
<name>A0A0C9YWL1_9AGAM</name>
<accession>A0A0C9YWL1</accession>